<dbReference type="PANTHER" id="PTHR31194">
    <property type="entry name" value="SHN SHINE , DNA BINDING / TRANSCRIPTION FACTOR"/>
    <property type="match status" value="1"/>
</dbReference>
<keyword evidence="4" id="KW-0238">DNA-binding</keyword>
<evidence type="ECO:0000259" key="8">
    <source>
        <dbReference type="PROSITE" id="PS51032"/>
    </source>
</evidence>
<dbReference type="CDD" id="cd00018">
    <property type="entry name" value="AP2"/>
    <property type="match status" value="1"/>
</dbReference>
<gene>
    <name evidence="9" type="ORF">AAHA92_13537</name>
</gene>
<evidence type="ECO:0000313" key="10">
    <source>
        <dbReference type="Proteomes" id="UP001567538"/>
    </source>
</evidence>
<dbReference type="SUPFAM" id="SSF54171">
    <property type="entry name" value="DNA-binding domain"/>
    <property type="match status" value="1"/>
</dbReference>
<keyword evidence="6" id="KW-0539">Nucleus</keyword>
<proteinExistence type="predicted"/>
<sequence length="336" mass="37377">MDHSILYNPVKYTEHTKTTTKIMKPSKQNPRKTTHLNAPRNVRISVTDPDATDSSSDEEDDDLFHRRRVKRYITEIKMEAAVSGGGVSTDGALRPKPKPMKTTKEAGARKFRGVRQRPWGKWAAEIRDPCRRVRLWLGTYNTAEEAAMVYDNAAIKLRGPNALTNFKPPPEKEPSPASNAASVSGYDSADEARIVSSPVSVLRFKSSHSSESAEPAGLSSHCSDYSEPGPSNPVFSSADGLNRTGPVRKEFGWEMECEGETSIVPEYWNEYLAMDIPVFDNFFNFGPDEEHLFGDEASNCFDDSPSLDTGFERVELGDVNDSFMELGSLDVEDYFG</sequence>
<dbReference type="Gene3D" id="3.30.730.10">
    <property type="entry name" value="AP2/ERF domain"/>
    <property type="match status" value="1"/>
</dbReference>
<keyword evidence="3" id="KW-0805">Transcription regulation</keyword>
<evidence type="ECO:0000256" key="7">
    <source>
        <dbReference type="SAM" id="MobiDB-lite"/>
    </source>
</evidence>
<dbReference type="EMBL" id="JBEAFC010000006">
    <property type="protein sequence ID" value="KAL1552775.1"/>
    <property type="molecule type" value="Genomic_DNA"/>
</dbReference>
<keyword evidence="2" id="KW-0611">Plant defense</keyword>
<dbReference type="InterPro" id="IPR001471">
    <property type="entry name" value="AP2/ERF_dom"/>
</dbReference>
<dbReference type="PRINTS" id="PR00367">
    <property type="entry name" value="ETHRSPELEMNT"/>
</dbReference>
<keyword evidence="5" id="KW-0804">Transcription</keyword>
<dbReference type="GO" id="GO:0003677">
    <property type="term" value="F:DNA binding"/>
    <property type="evidence" value="ECO:0007669"/>
    <property type="project" value="UniProtKB-KW"/>
</dbReference>
<organism evidence="9 10">
    <name type="scientific">Salvia divinorum</name>
    <name type="common">Maria pastora</name>
    <name type="synonym">Diviner's sage</name>
    <dbReference type="NCBI Taxonomy" id="28513"/>
    <lineage>
        <taxon>Eukaryota</taxon>
        <taxon>Viridiplantae</taxon>
        <taxon>Streptophyta</taxon>
        <taxon>Embryophyta</taxon>
        <taxon>Tracheophyta</taxon>
        <taxon>Spermatophyta</taxon>
        <taxon>Magnoliopsida</taxon>
        <taxon>eudicotyledons</taxon>
        <taxon>Gunneridae</taxon>
        <taxon>Pentapetalae</taxon>
        <taxon>asterids</taxon>
        <taxon>lamiids</taxon>
        <taxon>Lamiales</taxon>
        <taxon>Lamiaceae</taxon>
        <taxon>Nepetoideae</taxon>
        <taxon>Mentheae</taxon>
        <taxon>Salviinae</taxon>
        <taxon>Salvia</taxon>
        <taxon>Salvia subgen. Calosphace</taxon>
    </lineage>
</organism>
<dbReference type="PANTHER" id="PTHR31194:SF140">
    <property type="entry name" value="ETHYLENE-RESPONSIVE TRANSCRIPTION FACTOR CRF2"/>
    <property type="match status" value="1"/>
</dbReference>
<protein>
    <submittedName>
        <fullName evidence="9">Ethylene-responsive transcription factor CRF4-like</fullName>
    </submittedName>
</protein>
<evidence type="ECO:0000256" key="1">
    <source>
        <dbReference type="ARBA" id="ARBA00004123"/>
    </source>
</evidence>
<dbReference type="PROSITE" id="PS51032">
    <property type="entry name" value="AP2_ERF"/>
    <property type="match status" value="1"/>
</dbReference>
<accession>A0ABD1H8L3</accession>
<dbReference type="AlphaFoldDB" id="A0ABD1H8L3"/>
<dbReference type="Proteomes" id="UP001567538">
    <property type="component" value="Unassembled WGS sequence"/>
</dbReference>
<feature type="compositionally biased region" description="Low complexity" evidence="7">
    <location>
        <begin position="45"/>
        <end position="54"/>
    </location>
</feature>
<dbReference type="Pfam" id="PF00847">
    <property type="entry name" value="AP2"/>
    <property type="match status" value="1"/>
</dbReference>
<evidence type="ECO:0000256" key="2">
    <source>
        <dbReference type="ARBA" id="ARBA00022821"/>
    </source>
</evidence>
<dbReference type="GO" id="GO:0006952">
    <property type="term" value="P:defense response"/>
    <property type="evidence" value="ECO:0007669"/>
    <property type="project" value="UniProtKB-KW"/>
</dbReference>
<dbReference type="InterPro" id="IPR050913">
    <property type="entry name" value="AP2/ERF_ERF"/>
</dbReference>
<feature type="domain" description="AP2/ERF" evidence="8">
    <location>
        <begin position="110"/>
        <end position="167"/>
    </location>
</feature>
<feature type="region of interest" description="Disordered" evidence="7">
    <location>
        <begin position="211"/>
        <end position="241"/>
    </location>
</feature>
<reference evidence="9 10" key="1">
    <citation type="submission" date="2024-06" db="EMBL/GenBank/DDBJ databases">
        <title>A chromosome level genome sequence of Diviner's sage (Salvia divinorum).</title>
        <authorList>
            <person name="Ford S.A."/>
            <person name="Ro D.-K."/>
            <person name="Ness R.W."/>
            <person name="Phillips M.A."/>
        </authorList>
    </citation>
    <scope>NUCLEOTIDE SEQUENCE [LARGE SCALE GENOMIC DNA]</scope>
    <source>
        <strain evidence="9">SAF-2024a</strain>
        <tissue evidence="9">Leaf</tissue>
    </source>
</reference>
<comment type="caution">
    <text evidence="9">The sequence shown here is derived from an EMBL/GenBank/DDBJ whole genome shotgun (WGS) entry which is preliminary data.</text>
</comment>
<dbReference type="GO" id="GO:0005634">
    <property type="term" value="C:nucleus"/>
    <property type="evidence" value="ECO:0007669"/>
    <property type="project" value="UniProtKB-SubCell"/>
</dbReference>
<feature type="region of interest" description="Disordered" evidence="7">
    <location>
        <begin position="83"/>
        <end position="106"/>
    </location>
</feature>
<dbReference type="InterPro" id="IPR016177">
    <property type="entry name" value="DNA-bd_dom_sf"/>
</dbReference>
<dbReference type="InterPro" id="IPR036955">
    <property type="entry name" value="AP2/ERF_dom_sf"/>
</dbReference>
<dbReference type="SMART" id="SM00380">
    <property type="entry name" value="AP2"/>
    <property type="match status" value="1"/>
</dbReference>
<dbReference type="FunFam" id="3.30.730.10:FF:000001">
    <property type="entry name" value="Ethylene-responsive transcription factor 2"/>
    <property type="match status" value="1"/>
</dbReference>
<evidence type="ECO:0000256" key="3">
    <source>
        <dbReference type="ARBA" id="ARBA00023015"/>
    </source>
</evidence>
<feature type="region of interest" description="Disordered" evidence="7">
    <location>
        <begin position="1"/>
        <end position="62"/>
    </location>
</feature>
<evidence type="ECO:0000256" key="5">
    <source>
        <dbReference type="ARBA" id="ARBA00023163"/>
    </source>
</evidence>
<evidence type="ECO:0000313" key="9">
    <source>
        <dbReference type="EMBL" id="KAL1552775.1"/>
    </source>
</evidence>
<evidence type="ECO:0000256" key="4">
    <source>
        <dbReference type="ARBA" id="ARBA00023125"/>
    </source>
</evidence>
<name>A0ABD1H8L3_SALDI</name>
<keyword evidence="10" id="KW-1185">Reference proteome</keyword>
<comment type="subcellular location">
    <subcellularLocation>
        <location evidence="1">Nucleus</location>
    </subcellularLocation>
</comment>
<feature type="region of interest" description="Disordered" evidence="7">
    <location>
        <begin position="162"/>
        <end position="184"/>
    </location>
</feature>
<evidence type="ECO:0000256" key="6">
    <source>
        <dbReference type="ARBA" id="ARBA00023242"/>
    </source>
</evidence>